<evidence type="ECO:0000256" key="2">
    <source>
        <dbReference type="ARBA" id="ARBA00009124"/>
    </source>
</evidence>
<dbReference type="InterPro" id="IPR008991">
    <property type="entry name" value="Translation_prot_SH3-like_sf"/>
</dbReference>
<evidence type="ECO:0000256" key="4">
    <source>
        <dbReference type="ARBA" id="ARBA00023274"/>
    </source>
</evidence>
<dbReference type="GO" id="GO:0006412">
    <property type="term" value="P:translation"/>
    <property type="evidence" value="ECO:0007669"/>
    <property type="project" value="InterPro"/>
</dbReference>
<evidence type="ECO:0000256" key="5">
    <source>
        <dbReference type="ARBA" id="ARBA00045465"/>
    </source>
</evidence>
<reference evidence="8 9" key="1">
    <citation type="journal article" date="2008" name="Nature">
        <title>Genome analysis of the platypus reveals unique signatures of evolution.</title>
        <authorList>
            <person name="Warren W.C."/>
            <person name="Hillier L.W."/>
            <person name="Marshall Graves J.A."/>
            <person name="Birney E."/>
            <person name="Ponting C.P."/>
            <person name="Grutzner F."/>
            <person name="Belov K."/>
            <person name="Miller W."/>
            <person name="Clarke L."/>
            <person name="Chinwalla A.T."/>
            <person name="Yang S.P."/>
            <person name="Heger A."/>
            <person name="Locke D.P."/>
            <person name="Miethke P."/>
            <person name="Waters P.D."/>
            <person name="Veyrunes F."/>
            <person name="Fulton L."/>
            <person name="Fulton B."/>
            <person name="Graves T."/>
            <person name="Wallis J."/>
            <person name="Puente X.S."/>
            <person name="Lopez-Otin C."/>
            <person name="Ordonez G.R."/>
            <person name="Eichler E.E."/>
            <person name="Chen L."/>
            <person name="Cheng Z."/>
            <person name="Deakin J.E."/>
            <person name="Alsop A."/>
            <person name="Thompson K."/>
            <person name="Kirby P."/>
            <person name="Papenfuss A.T."/>
            <person name="Wakefield M.J."/>
            <person name="Olender T."/>
            <person name="Lancet D."/>
            <person name="Huttley G.A."/>
            <person name="Smit A.F."/>
            <person name="Pask A."/>
            <person name="Temple-Smith P."/>
            <person name="Batzer M.A."/>
            <person name="Walker J.A."/>
            <person name="Konkel M.K."/>
            <person name="Harris R.S."/>
            <person name="Whittington C.M."/>
            <person name="Wong E.S."/>
            <person name="Gemmell N.J."/>
            <person name="Buschiazzo E."/>
            <person name="Vargas Jentzsch I.M."/>
            <person name="Merkel A."/>
            <person name="Schmitz J."/>
            <person name="Zemann A."/>
            <person name="Churakov G."/>
            <person name="Kriegs J.O."/>
            <person name="Brosius J."/>
            <person name="Murchison E.P."/>
            <person name="Sachidanandam R."/>
            <person name="Smith C."/>
            <person name="Hannon G.J."/>
            <person name="Tsend-Ayush E."/>
            <person name="McMillan D."/>
            <person name="Attenborough R."/>
            <person name="Rens W."/>
            <person name="Ferguson-Smith M."/>
            <person name="Lefevre C.M."/>
            <person name="Sharp J.A."/>
            <person name="Nicholas K.R."/>
            <person name="Ray D.A."/>
            <person name="Kube M."/>
            <person name="Reinhardt R."/>
            <person name="Pringle T.H."/>
            <person name="Taylor J."/>
            <person name="Jones R.C."/>
            <person name="Nixon B."/>
            <person name="Dacheux J.L."/>
            <person name="Niwa H."/>
            <person name="Sekita Y."/>
            <person name="Huang X."/>
            <person name="Stark A."/>
            <person name="Kheradpour P."/>
            <person name="Kellis M."/>
            <person name="Flicek P."/>
            <person name="Chen Y."/>
            <person name="Webber C."/>
            <person name="Hardison R."/>
            <person name="Nelson J."/>
            <person name="Hallsworth-Pepin K."/>
            <person name="Delehaunty K."/>
            <person name="Markovic C."/>
            <person name="Minx P."/>
            <person name="Feng Y."/>
            <person name="Kremitzki C."/>
            <person name="Mitreva M."/>
            <person name="Glasscock J."/>
            <person name="Wylie T."/>
            <person name="Wohldmann P."/>
            <person name="Thiru P."/>
            <person name="Nhan M.N."/>
            <person name="Pohl C.S."/>
            <person name="Smith S.M."/>
            <person name="Hou S."/>
            <person name="Nefedov M."/>
            <person name="de Jong P.J."/>
            <person name="Renfree M.B."/>
            <person name="Mardis E.R."/>
            <person name="Wilson R.K."/>
        </authorList>
    </citation>
    <scope>NUCLEOTIDE SEQUENCE [LARGE SCALE GENOMIC DNA]</scope>
    <source>
        <strain evidence="8 9">Glennie</strain>
    </source>
</reference>
<proteinExistence type="inferred from homology"/>
<dbReference type="Bgee" id="ENSOANG00000050855">
    <property type="expression patterns" value="Expressed in endometrium and 7 other cell types or tissues"/>
</dbReference>
<sequence>MDELRGEGGGLRGPWHGRGLLIELIELEKQHGSVERTRAWESEVMGSNPSPATCQLCGCGQVTSLCPSSLICQMGMKAVSLTGDNLMSLYLLQRLEQCSAQSKRLTNPNVMIIIELDGGGAVPGGRARARGAGSDVIAGGASPLSFLSAAGGGSAVASDMGKFMKPGKVVLVLAGRYSGRKAVIVKNIDDGTSDRPYSHALVAGIDRYPRKVTATMGKKKVAKRSKMKSFVKVYNYNHLMPTRYSVDIPLDKTVVNKDVFRDPALKRKARREAKVKFEERYKTGKNKWFFQKLRF</sequence>
<name>A0A6I8PKX7_ORNAN</name>
<dbReference type="CDD" id="cd06090">
    <property type="entry name" value="KOW_RPL27"/>
    <property type="match status" value="1"/>
</dbReference>
<accession>A0A6I8PKX7</accession>
<comment type="similarity">
    <text evidence="2 6">Belongs to the eukaryotic ribosomal protein eL27 family.</text>
</comment>
<dbReference type="Proteomes" id="UP000002279">
    <property type="component" value="Chromosome 11"/>
</dbReference>
<dbReference type="InterPro" id="IPR005824">
    <property type="entry name" value="KOW"/>
</dbReference>
<reference evidence="8" key="3">
    <citation type="submission" date="2025-09" db="UniProtKB">
        <authorList>
            <consortium name="Ensembl"/>
        </authorList>
    </citation>
    <scope>IDENTIFICATION</scope>
    <source>
        <strain evidence="8">Glennie</strain>
    </source>
</reference>
<keyword evidence="3 6" id="KW-0689">Ribosomal protein</keyword>
<dbReference type="Ensembl" id="ENSOANT00000052400.1">
    <property type="protein sequence ID" value="ENSOANP00000052992.1"/>
    <property type="gene ID" value="ENSOANG00000050855.1"/>
</dbReference>
<evidence type="ECO:0000313" key="9">
    <source>
        <dbReference type="Proteomes" id="UP000002279"/>
    </source>
</evidence>
<dbReference type="AlphaFoldDB" id="A0A6I8PKX7"/>
<evidence type="ECO:0000256" key="6">
    <source>
        <dbReference type="RuleBase" id="RU000575"/>
    </source>
</evidence>
<dbReference type="FunFam" id="2.30.30.770:FF:000001">
    <property type="entry name" value="60S ribosomal protein L27"/>
    <property type="match status" value="1"/>
</dbReference>
<dbReference type="GeneTree" id="ENSGT00390000010721"/>
<gene>
    <name evidence="8" type="primary">RPL27</name>
</gene>
<organism evidence="8 9">
    <name type="scientific">Ornithorhynchus anatinus</name>
    <name type="common">Duckbill platypus</name>
    <dbReference type="NCBI Taxonomy" id="9258"/>
    <lineage>
        <taxon>Eukaryota</taxon>
        <taxon>Metazoa</taxon>
        <taxon>Chordata</taxon>
        <taxon>Craniata</taxon>
        <taxon>Vertebrata</taxon>
        <taxon>Euteleostomi</taxon>
        <taxon>Mammalia</taxon>
        <taxon>Monotremata</taxon>
        <taxon>Ornithorhynchidae</taxon>
        <taxon>Ornithorhynchus</taxon>
    </lineage>
</organism>
<dbReference type="GO" id="GO:0022625">
    <property type="term" value="C:cytosolic large ribosomal subunit"/>
    <property type="evidence" value="ECO:0000318"/>
    <property type="project" value="GO_Central"/>
</dbReference>
<dbReference type="InParanoid" id="A0A6I8PKX7"/>
<evidence type="ECO:0000313" key="8">
    <source>
        <dbReference type="Ensembl" id="ENSOANP00000052992.1"/>
    </source>
</evidence>
<dbReference type="PANTHER" id="PTHR10497">
    <property type="entry name" value="60S RIBOSOMAL PROTEIN L27"/>
    <property type="match status" value="1"/>
</dbReference>
<feature type="domain" description="KOW" evidence="7">
    <location>
        <begin position="163"/>
        <end position="190"/>
    </location>
</feature>
<comment type="function">
    <text evidence="5">Component of the large ribosomal subunit. Required for proper rRNA processing and maturation of 28S and 5.8S rRNAs.</text>
</comment>
<dbReference type="Pfam" id="PF01777">
    <property type="entry name" value="Ribosomal_L27e"/>
    <property type="match status" value="1"/>
</dbReference>
<keyword evidence="4 6" id="KW-0687">Ribonucleoprotein</keyword>
<protein>
    <recommendedName>
        <fullName evidence="6">60S ribosomal protein L27</fullName>
    </recommendedName>
</protein>
<dbReference type="InterPro" id="IPR001141">
    <property type="entry name" value="Ribosomal_eL27"/>
</dbReference>
<comment type="subcellular location">
    <subcellularLocation>
        <location evidence="1">Rough endoplasmic reticulum</location>
    </subcellularLocation>
</comment>
<evidence type="ECO:0000256" key="1">
    <source>
        <dbReference type="ARBA" id="ARBA00004427"/>
    </source>
</evidence>
<dbReference type="Pfam" id="PF00467">
    <property type="entry name" value="KOW"/>
    <property type="match status" value="1"/>
</dbReference>
<reference evidence="8" key="2">
    <citation type="submission" date="2025-08" db="UniProtKB">
        <authorList>
            <consortium name="Ensembl"/>
        </authorList>
    </citation>
    <scope>IDENTIFICATION</scope>
    <source>
        <strain evidence="8">Glennie</strain>
    </source>
</reference>
<dbReference type="PROSITE" id="PS01107">
    <property type="entry name" value="RIBOSOMAL_L27E"/>
    <property type="match status" value="1"/>
</dbReference>
<dbReference type="InterPro" id="IPR041991">
    <property type="entry name" value="Ribosomal_eL27_KOW"/>
</dbReference>
<dbReference type="SUPFAM" id="SSF50104">
    <property type="entry name" value="Translation proteins SH3-like domain"/>
    <property type="match status" value="1"/>
</dbReference>
<dbReference type="InterPro" id="IPR018262">
    <property type="entry name" value="Ribosomal_eL27_CS"/>
</dbReference>
<dbReference type="Gene3D" id="2.30.30.770">
    <property type="match status" value="1"/>
</dbReference>
<dbReference type="GO" id="GO:0003735">
    <property type="term" value="F:structural constituent of ribosome"/>
    <property type="evidence" value="ECO:0000318"/>
    <property type="project" value="GO_Central"/>
</dbReference>
<dbReference type="InterPro" id="IPR038655">
    <property type="entry name" value="Ribosomal_eL27_sf"/>
</dbReference>
<evidence type="ECO:0000256" key="3">
    <source>
        <dbReference type="ARBA" id="ARBA00022980"/>
    </source>
</evidence>
<evidence type="ECO:0000259" key="7">
    <source>
        <dbReference type="SMART" id="SM00739"/>
    </source>
</evidence>
<keyword evidence="9" id="KW-1185">Reference proteome</keyword>
<dbReference type="SMART" id="SM00739">
    <property type="entry name" value="KOW"/>
    <property type="match status" value="1"/>
</dbReference>
<dbReference type="GO" id="GO:0005791">
    <property type="term" value="C:rough endoplasmic reticulum"/>
    <property type="evidence" value="ECO:0007669"/>
    <property type="project" value="UniProtKB-SubCell"/>
</dbReference>